<gene>
    <name evidence="2" type="ORF">CARN5_1714</name>
</gene>
<feature type="transmembrane region" description="Helical" evidence="1">
    <location>
        <begin position="6"/>
        <end position="26"/>
    </location>
</feature>
<organism evidence="2">
    <name type="scientific">mine drainage metagenome</name>
    <dbReference type="NCBI Taxonomy" id="410659"/>
    <lineage>
        <taxon>unclassified sequences</taxon>
        <taxon>metagenomes</taxon>
        <taxon>ecological metagenomes</taxon>
    </lineage>
</organism>
<reference evidence="2" key="1">
    <citation type="submission" date="2009-10" db="EMBL/GenBank/DDBJ databases">
        <title>Diversity of trophic interactions inside an arsenic-rich microbial ecosystem.</title>
        <authorList>
            <person name="Bertin P.N."/>
            <person name="Heinrich-Salmeron A."/>
            <person name="Pelletier E."/>
            <person name="Goulhen-Chollet F."/>
            <person name="Arsene-Ploetze F."/>
            <person name="Gallien S."/>
            <person name="Calteau A."/>
            <person name="Vallenet D."/>
            <person name="Casiot C."/>
            <person name="Chane-Woon-Ming B."/>
            <person name="Giloteaux L."/>
            <person name="Barakat M."/>
            <person name="Bonnefoy V."/>
            <person name="Bruneel O."/>
            <person name="Chandler M."/>
            <person name="Cleiss J."/>
            <person name="Duran R."/>
            <person name="Elbaz-Poulichet F."/>
            <person name="Fonknechten N."/>
            <person name="Lauga B."/>
            <person name="Mornico D."/>
            <person name="Ortet P."/>
            <person name="Schaeffer C."/>
            <person name="Siguier P."/>
            <person name="Alexander Thil Smith A."/>
            <person name="Van Dorsselaer A."/>
            <person name="Weissenbach J."/>
            <person name="Medigue C."/>
            <person name="Le Paslier D."/>
        </authorList>
    </citation>
    <scope>NUCLEOTIDE SEQUENCE</scope>
</reference>
<keyword evidence="1" id="KW-0812">Transmembrane</keyword>
<comment type="caution">
    <text evidence="2">The sequence shown here is derived from an EMBL/GenBank/DDBJ whole genome shotgun (WGS) entry which is preliminary data.</text>
</comment>
<dbReference type="EMBL" id="CABP01000085">
    <property type="protein sequence ID" value="CBI04844.1"/>
    <property type="molecule type" value="Genomic_DNA"/>
</dbReference>
<accession>E6QCB8</accession>
<protein>
    <submittedName>
        <fullName evidence="2">Uncharacterized protein</fullName>
    </submittedName>
</protein>
<name>E6QCB8_9ZZZZ</name>
<dbReference type="AlphaFoldDB" id="E6QCB8"/>
<evidence type="ECO:0000313" key="2">
    <source>
        <dbReference type="EMBL" id="CBI04844.1"/>
    </source>
</evidence>
<sequence>MGSSILSFMPLRSFIFISNIFVAVSWDRQRYVFCAS</sequence>
<keyword evidence="1" id="KW-0472">Membrane</keyword>
<proteinExistence type="predicted"/>
<keyword evidence="1" id="KW-1133">Transmembrane helix</keyword>
<evidence type="ECO:0000256" key="1">
    <source>
        <dbReference type="SAM" id="Phobius"/>
    </source>
</evidence>